<proteinExistence type="predicted"/>
<dbReference type="Pfam" id="PF03358">
    <property type="entry name" value="FMN_red"/>
    <property type="match status" value="1"/>
</dbReference>
<dbReference type="EMBL" id="CP091511">
    <property type="protein sequence ID" value="UOO88763.1"/>
    <property type="molecule type" value="Genomic_DNA"/>
</dbReference>
<organism evidence="2 3">
    <name type="scientific">Vitreoscilla massiliensis</name>
    <dbReference type="NCBI Taxonomy" id="1689272"/>
    <lineage>
        <taxon>Bacteria</taxon>
        <taxon>Pseudomonadati</taxon>
        <taxon>Pseudomonadota</taxon>
        <taxon>Betaproteobacteria</taxon>
        <taxon>Neisseriales</taxon>
        <taxon>Neisseriaceae</taxon>
        <taxon>Vitreoscilla</taxon>
    </lineage>
</organism>
<evidence type="ECO:0000313" key="3">
    <source>
        <dbReference type="Proteomes" id="UP000832011"/>
    </source>
</evidence>
<gene>
    <name evidence="2" type="ORF">LVJ82_15065</name>
</gene>
<dbReference type="PANTHER" id="PTHR30543:SF21">
    <property type="entry name" value="NAD(P)H-DEPENDENT FMN REDUCTASE LOT6"/>
    <property type="match status" value="1"/>
</dbReference>
<dbReference type="InterPro" id="IPR050712">
    <property type="entry name" value="NAD(P)H-dep_reductase"/>
</dbReference>
<dbReference type="SUPFAM" id="SSF52218">
    <property type="entry name" value="Flavoproteins"/>
    <property type="match status" value="1"/>
</dbReference>
<name>A0ABY4DZ05_9NEIS</name>
<dbReference type="PANTHER" id="PTHR30543">
    <property type="entry name" value="CHROMATE REDUCTASE"/>
    <property type="match status" value="1"/>
</dbReference>
<dbReference type="RefSeq" id="WP_058357545.1">
    <property type="nucleotide sequence ID" value="NZ_CABKVG010000010.1"/>
</dbReference>
<accession>A0ABY4DZ05</accession>
<dbReference type="InterPro" id="IPR029039">
    <property type="entry name" value="Flavoprotein-like_sf"/>
</dbReference>
<evidence type="ECO:0000259" key="1">
    <source>
        <dbReference type="Pfam" id="PF03358"/>
    </source>
</evidence>
<feature type="domain" description="NADPH-dependent FMN reductase-like" evidence="1">
    <location>
        <begin position="1"/>
        <end position="132"/>
    </location>
</feature>
<reference evidence="2 3" key="1">
    <citation type="journal article" date="2022" name="Res Sq">
        <title>Evolution of multicellular longitudinally dividing oral cavity symbionts (Neisseriaceae).</title>
        <authorList>
            <person name="Nyongesa S."/>
            <person name="Weber P."/>
            <person name="Bernet E."/>
            <person name="Pullido F."/>
            <person name="Nieckarz M."/>
            <person name="Delaby M."/>
            <person name="Nieves C."/>
            <person name="Viehboeck T."/>
            <person name="Krause N."/>
            <person name="Rivera-Millot A."/>
            <person name="Nakamura A."/>
            <person name="Vischer N."/>
            <person name="VanNieuwenhze M."/>
            <person name="Brun Y."/>
            <person name="Cava F."/>
            <person name="Bulgheresi S."/>
            <person name="Veyrier F."/>
        </authorList>
    </citation>
    <scope>NUCLEOTIDE SEQUENCE [LARGE SCALE GENOMIC DNA]</scope>
    <source>
        <strain evidence="2 3">SN4</strain>
    </source>
</reference>
<sequence>MNIVAFGTSTSQNSINQKLATYVAGELGDHQVRILDLNDYEMPIYSIDRQQNGFPEQAQAFLDEIKAADGIVVSLAEHNLNFSTAFKNVLDWVSRIDMQFLAGKKMLVLSTSPGGFGGGNVMEIGLKYFGFAKGEVVAHYSLPSFQDNFQEGVIVNEDIQAIVAEKIDVFLNSLVNTEASVA</sequence>
<dbReference type="Proteomes" id="UP000832011">
    <property type="component" value="Chromosome"/>
</dbReference>
<protein>
    <submittedName>
        <fullName evidence="2">NAD(P)H-dependent oxidoreductase</fullName>
    </submittedName>
</protein>
<dbReference type="InterPro" id="IPR005025">
    <property type="entry name" value="FMN_Rdtase-like_dom"/>
</dbReference>
<evidence type="ECO:0000313" key="2">
    <source>
        <dbReference type="EMBL" id="UOO88763.1"/>
    </source>
</evidence>
<keyword evidence="3" id="KW-1185">Reference proteome</keyword>
<dbReference type="Gene3D" id="3.40.50.360">
    <property type="match status" value="1"/>
</dbReference>